<feature type="region of interest" description="Disordered" evidence="1">
    <location>
        <begin position="262"/>
        <end position="291"/>
    </location>
</feature>
<dbReference type="EMBL" id="JAFEUZ010000027">
    <property type="protein sequence ID" value="KAG5475350.1"/>
    <property type="molecule type" value="Genomic_DNA"/>
</dbReference>
<protein>
    <submittedName>
        <fullName evidence="2">Uncharacterized protein</fullName>
    </submittedName>
</protein>
<feature type="compositionally biased region" description="Gly residues" evidence="1">
    <location>
        <begin position="208"/>
        <end position="217"/>
    </location>
</feature>
<feature type="compositionally biased region" description="Pro residues" evidence="1">
    <location>
        <begin position="190"/>
        <end position="205"/>
    </location>
</feature>
<sequence length="585" mass="58914">MSVRAVGWLQSKLGLDIGGRGSGDGDSGTLGGGELAGFSTTENRSYSTDPIAAVAGDSDPSLGGGGQGGGGAGTFSGLASGLESKLGQVWKQASDKATHYWNTSMRGRTNNDPFGFGPAGSQGGMKGNAMTDDRPELDENGLPVTRNWYYYDTQLGRWTVSRDAPESVQREYYEKLEEANRERMGEKKAGPPPPAAATRGPPPLLGAPGRGHGGGGPQYAVPDYFGTVNATPAAPRQEAQAYGVYGDVAPQYTPSAAPVGLPPPTTMSTHPGASYLSNQPTSGATASATMPATLPGHSLLAHAQATSTLPPPAQAYLPAVPATSAPAFPNGGSAYAAASAPHTGNLHAPSFSPPSHMAALEPTQIAKTGSPPPPPIRALPALSNPPSKPHLCALPAHNDMLASPPARVSPQQYVPPPRASQAPSQYPSISGNNGVDVPSSSSAHASAPAAASYPTAAPDTYLCGRGSASDTASVHDSTAAAASARAPAAAQASFGVNTAAQWQQPQAPSSNPYAFPAPVTATAQPFAAAPVAPVQPSPPKAEATGYGAYPSAAAPETFSATGTAATRPSAAGLPPPPSFKRFAPS</sequence>
<organism evidence="2 3">
    <name type="scientific">Leishmania martiniquensis</name>
    <dbReference type="NCBI Taxonomy" id="1580590"/>
    <lineage>
        <taxon>Eukaryota</taxon>
        <taxon>Discoba</taxon>
        <taxon>Euglenozoa</taxon>
        <taxon>Kinetoplastea</taxon>
        <taxon>Metakinetoplastina</taxon>
        <taxon>Trypanosomatida</taxon>
        <taxon>Trypanosomatidae</taxon>
        <taxon>Leishmaniinae</taxon>
        <taxon>Leishmania</taxon>
    </lineage>
</organism>
<feature type="compositionally biased region" description="Gly residues" evidence="1">
    <location>
        <begin position="117"/>
        <end position="126"/>
    </location>
</feature>
<evidence type="ECO:0000256" key="1">
    <source>
        <dbReference type="SAM" id="MobiDB-lite"/>
    </source>
</evidence>
<evidence type="ECO:0000313" key="3">
    <source>
        <dbReference type="Proteomes" id="UP000673552"/>
    </source>
</evidence>
<name>A0A836H0K3_9TRYP</name>
<dbReference type="AlphaFoldDB" id="A0A836H0K3"/>
<feature type="compositionally biased region" description="Polar residues" evidence="1">
    <location>
        <begin position="421"/>
        <end position="433"/>
    </location>
</feature>
<evidence type="ECO:0000313" key="2">
    <source>
        <dbReference type="EMBL" id="KAG5475350.1"/>
    </source>
</evidence>
<reference evidence="3" key="1">
    <citation type="journal article" date="2021" name="Microbiol. Resour. Announc.">
        <title>LGAAP: Leishmaniinae Genome Assembly and Annotation Pipeline.</title>
        <authorList>
            <person name="Almutairi H."/>
            <person name="Urbaniak M.D."/>
            <person name="Bates M.D."/>
            <person name="Jariyapan N."/>
            <person name="Kwakye-Nuako G."/>
            <person name="Thomaz-Soccol V."/>
            <person name="Al-Salem W.S."/>
            <person name="Dillon R.J."/>
            <person name="Bates P.A."/>
            <person name="Gatherer D."/>
        </authorList>
    </citation>
    <scope>NUCLEOTIDE SEQUENCE [LARGE SCALE GENOMIC DNA]</scope>
</reference>
<feature type="compositionally biased region" description="Polar residues" evidence="1">
    <location>
        <begin position="266"/>
        <end position="290"/>
    </location>
</feature>
<keyword evidence="3" id="KW-1185">Reference proteome</keyword>
<proteinExistence type="predicted"/>
<gene>
    <name evidence="2" type="ORF">LSCM1_03463</name>
</gene>
<feature type="region of interest" description="Disordered" evidence="1">
    <location>
        <begin position="530"/>
        <end position="585"/>
    </location>
</feature>
<dbReference type="RefSeq" id="XP_067177615.1">
    <property type="nucleotide sequence ID" value="XM_067321005.1"/>
</dbReference>
<feature type="compositionally biased region" description="Basic and acidic residues" evidence="1">
    <location>
        <begin position="179"/>
        <end position="189"/>
    </location>
</feature>
<dbReference type="Proteomes" id="UP000673552">
    <property type="component" value="Unassembled WGS sequence"/>
</dbReference>
<dbReference type="GeneID" id="92513517"/>
<dbReference type="OrthoDB" id="252965at2759"/>
<feature type="region of interest" description="Disordered" evidence="1">
    <location>
        <begin position="364"/>
        <end position="445"/>
    </location>
</feature>
<reference evidence="3" key="2">
    <citation type="journal article" date="2021" name="Sci. Data">
        <title>Chromosome-scale genome sequencing, assembly and annotation of six genomes from subfamily Leishmaniinae.</title>
        <authorList>
            <person name="Almutairi H."/>
            <person name="Urbaniak M.D."/>
            <person name="Bates M.D."/>
            <person name="Jariyapan N."/>
            <person name="Kwakye-Nuako G."/>
            <person name="Thomaz Soccol V."/>
            <person name="Al-Salem W.S."/>
            <person name="Dillon R.J."/>
            <person name="Bates P.A."/>
            <person name="Gatherer D."/>
        </authorList>
    </citation>
    <scope>NUCLEOTIDE SEQUENCE [LARGE SCALE GENOMIC DNA]</scope>
</reference>
<feature type="region of interest" description="Disordered" evidence="1">
    <location>
        <begin position="17"/>
        <end position="70"/>
    </location>
</feature>
<dbReference type="KEGG" id="lmat:92513517"/>
<feature type="region of interest" description="Disordered" evidence="1">
    <location>
        <begin position="104"/>
        <end position="140"/>
    </location>
</feature>
<feature type="compositionally biased region" description="Gly residues" evidence="1">
    <location>
        <begin position="17"/>
        <end position="35"/>
    </location>
</feature>
<accession>A0A836H0K3</accession>
<feature type="region of interest" description="Disordered" evidence="1">
    <location>
        <begin position="179"/>
        <end position="218"/>
    </location>
</feature>
<comment type="caution">
    <text evidence="2">The sequence shown here is derived from an EMBL/GenBank/DDBJ whole genome shotgun (WGS) entry which is preliminary data.</text>
</comment>